<feature type="region of interest" description="Disordered" evidence="1">
    <location>
        <begin position="190"/>
        <end position="225"/>
    </location>
</feature>
<dbReference type="Proteomes" id="UP000634136">
    <property type="component" value="Unassembled WGS sequence"/>
</dbReference>
<dbReference type="EMBL" id="JAAIUW010000011">
    <property type="protein sequence ID" value="KAF7808488.1"/>
    <property type="molecule type" value="Genomic_DNA"/>
</dbReference>
<sequence>MSPPAPFPTRASVIDIDIQVVAQNMDFWEHCLIRFLIHKRKFRVSRLQYIINTSWQLMGRVEVVGRVGRRYVLYFEHLDVLYFIGLPLEYKIPRIARKLGDLIGPVIEVDWALIMHRNLCFMREFGLDLGISLTRANFLNDVRAFINRNDRRSTEVTVINTLNGYDYKSWTQLPMGFEWDPNGVLDANGNMVPPAGDLVASQEDSNPNDNVDVEAQSPNQPQENDPELEAIRARFEPSQLAFISFPIPRVTHMEISTLPVEEGFYPRWVEEQNLRENASPYECTLPEVNSSAVNRFWADRPWSHSTIEEAMNDLAQAASEVGIDSETTEQ</sequence>
<gene>
    <name evidence="2" type="ORF">G2W53_035231</name>
</gene>
<evidence type="ECO:0000313" key="3">
    <source>
        <dbReference type="Proteomes" id="UP000634136"/>
    </source>
</evidence>
<evidence type="ECO:0000313" key="2">
    <source>
        <dbReference type="EMBL" id="KAF7808488.1"/>
    </source>
</evidence>
<proteinExistence type="predicted"/>
<organism evidence="2 3">
    <name type="scientific">Senna tora</name>
    <dbReference type="NCBI Taxonomy" id="362788"/>
    <lineage>
        <taxon>Eukaryota</taxon>
        <taxon>Viridiplantae</taxon>
        <taxon>Streptophyta</taxon>
        <taxon>Embryophyta</taxon>
        <taxon>Tracheophyta</taxon>
        <taxon>Spermatophyta</taxon>
        <taxon>Magnoliopsida</taxon>
        <taxon>eudicotyledons</taxon>
        <taxon>Gunneridae</taxon>
        <taxon>Pentapetalae</taxon>
        <taxon>rosids</taxon>
        <taxon>fabids</taxon>
        <taxon>Fabales</taxon>
        <taxon>Fabaceae</taxon>
        <taxon>Caesalpinioideae</taxon>
        <taxon>Cassia clade</taxon>
        <taxon>Senna</taxon>
    </lineage>
</organism>
<dbReference type="AlphaFoldDB" id="A0A834W4Q6"/>
<evidence type="ECO:0000256" key="1">
    <source>
        <dbReference type="SAM" id="MobiDB-lite"/>
    </source>
</evidence>
<reference evidence="2" key="1">
    <citation type="submission" date="2020-09" db="EMBL/GenBank/DDBJ databases">
        <title>Genome-Enabled Discovery of Anthraquinone Biosynthesis in Senna tora.</title>
        <authorList>
            <person name="Kang S.-H."/>
            <person name="Pandey R.P."/>
            <person name="Lee C.-M."/>
            <person name="Sim J.-S."/>
            <person name="Jeong J.-T."/>
            <person name="Choi B.-S."/>
            <person name="Jung M."/>
            <person name="Ginzburg D."/>
            <person name="Zhao K."/>
            <person name="Won S.Y."/>
            <person name="Oh T.-J."/>
            <person name="Yu Y."/>
            <person name="Kim N.-H."/>
            <person name="Lee O.R."/>
            <person name="Lee T.-H."/>
            <person name="Bashyal P."/>
            <person name="Kim T.-S."/>
            <person name="Lee W.-H."/>
            <person name="Kawkins C."/>
            <person name="Kim C.-K."/>
            <person name="Kim J.S."/>
            <person name="Ahn B.O."/>
            <person name="Rhee S.Y."/>
            <person name="Sohng J.K."/>
        </authorList>
    </citation>
    <scope>NUCLEOTIDE SEQUENCE</scope>
    <source>
        <tissue evidence="2">Leaf</tissue>
    </source>
</reference>
<accession>A0A834W4Q6</accession>
<name>A0A834W4Q6_9FABA</name>
<protein>
    <submittedName>
        <fullName evidence="2">Uncharacterized protein</fullName>
    </submittedName>
</protein>
<comment type="caution">
    <text evidence="2">The sequence shown here is derived from an EMBL/GenBank/DDBJ whole genome shotgun (WGS) entry which is preliminary data.</text>
</comment>
<keyword evidence="3" id="KW-1185">Reference proteome</keyword>